<sequence>MITSKELRPALFEVSGNLIGIKLFNDKKTADTIINQIKEDLTSIKSINKITLSVKLEDFNDYRFENGCVIFDLQMLVRFNTRYNEKAIKLIKKYITTTYVAPLPE</sequence>
<keyword evidence="2" id="KW-1185">Reference proteome</keyword>
<organism evidence="1 2">
    <name type="scientific">Tenacibaculum soleae</name>
    <dbReference type="NCBI Taxonomy" id="447689"/>
    <lineage>
        <taxon>Bacteria</taxon>
        <taxon>Pseudomonadati</taxon>
        <taxon>Bacteroidota</taxon>
        <taxon>Flavobacteriia</taxon>
        <taxon>Flavobacteriales</taxon>
        <taxon>Flavobacteriaceae</taxon>
        <taxon>Tenacibaculum</taxon>
    </lineage>
</organism>
<evidence type="ECO:0000313" key="2">
    <source>
        <dbReference type="Proteomes" id="UP000093186"/>
    </source>
</evidence>
<protein>
    <submittedName>
        <fullName evidence="1">Uncharacterized protein</fullName>
    </submittedName>
</protein>
<dbReference type="OrthoDB" id="1272742at2"/>
<comment type="caution">
    <text evidence="1">The sequence shown here is derived from an EMBL/GenBank/DDBJ whole genome shotgun (WGS) entry which is preliminary data.</text>
</comment>
<dbReference type="Proteomes" id="UP000093186">
    <property type="component" value="Unassembled WGS sequence"/>
</dbReference>
<proteinExistence type="predicted"/>
<name>A0A1B9XYB7_9FLAO</name>
<reference evidence="1 2" key="1">
    <citation type="submission" date="2016-06" db="EMBL/GenBank/DDBJ databases">
        <title>Draft Genome Sequence of Tenacibaculum soleae UCD-KL19.</title>
        <authorList>
            <person name="Eisen J.A."/>
            <person name="Coil D.A."/>
            <person name="Lujan K.M."/>
        </authorList>
    </citation>
    <scope>NUCLEOTIDE SEQUENCE [LARGE SCALE GENOMIC DNA]</scope>
    <source>
        <strain evidence="1 2">UCD-KL19</strain>
    </source>
</reference>
<dbReference type="AlphaFoldDB" id="A0A1B9XYB7"/>
<dbReference type="EMBL" id="MAKX01000013">
    <property type="protein sequence ID" value="OCK42522.1"/>
    <property type="molecule type" value="Genomic_DNA"/>
</dbReference>
<dbReference type="STRING" id="447689.BA195_10120"/>
<dbReference type="RefSeq" id="WP_068705145.1">
    <property type="nucleotide sequence ID" value="NZ_MAKX01000013.1"/>
</dbReference>
<accession>A0A1B9XYB7</accession>
<evidence type="ECO:0000313" key="1">
    <source>
        <dbReference type="EMBL" id="OCK42522.1"/>
    </source>
</evidence>
<gene>
    <name evidence="1" type="ORF">BA195_10120</name>
</gene>